<dbReference type="GO" id="GO:0005737">
    <property type="term" value="C:cytoplasm"/>
    <property type="evidence" value="ECO:0007669"/>
    <property type="project" value="UniProtKB-SubCell"/>
</dbReference>
<feature type="active site" description="Proton donor" evidence="9">
    <location>
        <position position="130"/>
    </location>
</feature>
<dbReference type="GO" id="GO:0000105">
    <property type="term" value="P:L-histidine biosynthetic process"/>
    <property type="evidence" value="ECO:0007669"/>
    <property type="project" value="UniProtKB-UniRule"/>
</dbReference>
<dbReference type="GO" id="GO:0000162">
    <property type="term" value="P:L-tryptophan biosynthetic process"/>
    <property type="evidence" value="ECO:0007669"/>
    <property type="project" value="TreeGrafter"/>
</dbReference>
<keyword evidence="5 9" id="KW-0963">Cytoplasm</keyword>
<evidence type="ECO:0000256" key="6">
    <source>
        <dbReference type="ARBA" id="ARBA00022605"/>
    </source>
</evidence>
<organism evidence="12 13">
    <name type="scientific">Nonlabens spongiae</name>
    <dbReference type="NCBI Taxonomy" id="331648"/>
    <lineage>
        <taxon>Bacteria</taxon>
        <taxon>Pseudomonadati</taxon>
        <taxon>Bacteroidota</taxon>
        <taxon>Flavobacteriia</taxon>
        <taxon>Flavobacteriales</taxon>
        <taxon>Flavobacteriaceae</taxon>
        <taxon>Nonlabens</taxon>
    </lineage>
</organism>
<evidence type="ECO:0000256" key="2">
    <source>
        <dbReference type="ARBA" id="ARBA00004496"/>
    </source>
</evidence>
<dbReference type="InterPro" id="IPR011060">
    <property type="entry name" value="RibuloseP-bd_barrel"/>
</dbReference>
<evidence type="ECO:0000313" key="12">
    <source>
        <dbReference type="EMBL" id="ARN78075.1"/>
    </source>
</evidence>
<accession>A0A1W6MKF3</accession>
<evidence type="ECO:0000256" key="10">
    <source>
        <dbReference type="RuleBase" id="RU003657"/>
    </source>
</evidence>
<dbReference type="PANTHER" id="PTHR43090:SF2">
    <property type="entry name" value="1-(5-PHOSPHORIBOSYL)-5-[(5-PHOSPHORIBOSYLAMINO)METHYLIDENEAMINO] IMIDAZOLE-4-CARBOXAMIDE ISOMERASE"/>
    <property type="match status" value="1"/>
</dbReference>
<comment type="pathway">
    <text evidence="3 9 11">Amino-acid biosynthesis; L-histidine biosynthesis; L-histidine from 5-phospho-alpha-D-ribose 1-diphosphate: step 4/9.</text>
</comment>
<keyword evidence="13" id="KW-1185">Reference proteome</keyword>
<comment type="similarity">
    <text evidence="4 9 10">Belongs to the HisA/HisF family.</text>
</comment>
<dbReference type="OrthoDB" id="9807749at2"/>
<dbReference type="EMBL" id="CP019344">
    <property type="protein sequence ID" value="ARN78075.1"/>
    <property type="molecule type" value="Genomic_DNA"/>
</dbReference>
<dbReference type="InterPro" id="IPR013785">
    <property type="entry name" value="Aldolase_TIM"/>
</dbReference>
<dbReference type="FunFam" id="3.20.20.70:FF:000009">
    <property type="entry name" value="1-(5-phosphoribosyl)-5-[(5-phosphoribosylamino)methylideneamino] imidazole-4-carboxamide isomerase"/>
    <property type="match status" value="1"/>
</dbReference>
<dbReference type="AlphaFoldDB" id="A0A1W6MKF3"/>
<name>A0A1W6MKF3_9FLAO</name>
<dbReference type="Pfam" id="PF00977">
    <property type="entry name" value="His_biosynth"/>
    <property type="match status" value="2"/>
</dbReference>
<dbReference type="NCBIfam" id="TIGR00007">
    <property type="entry name" value="1-(5-phosphoribosyl)-5-[(5-phosphoribosylamino)methylideneamino]imidazole-4-carboxamide isomerase"/>
    <property type="match status" value="1"/>
</dbReference>
<dbReference type="CDD" id="cd04732">
    <property type="entry name" value="HisA"/>
    <property type="match status" value="1"/>
</dbReference>
<dbReference type="UniPathway" id="UPA00031">
    <property type="reaction ID" value="UER00009"/>
</dbReference>
<dbReference type="PANTHER" id="PTHR43090">
    <property type="entry name" value="1-(5-PHOSPHORIBOSYL)-5-[(5-PHOSPHORIBOSYLAMINO)METHYLIDENEAMINO] IMIDAZOLE-4-CARBOXAMIDE ISOMERASE"/>
    <property type="match status" value="1"/>
</dbReference>
<dbReference type="InterPro" id="IPR006062">
    <property type="entry name" value="His_biosynth"/>
</dbReference>
<dbReference type="InterPro" id="IPR006063">
    <property type="entry name" value="HisA_bact_arch"/>
</dbReference>
<dbReference type="GO" id="GO:0003949">
    <property type="term" value="F:1-(5-phosphoribosyl)-5-[(5-phosphoribosylamino)methylideneamino]imidazole-4-carboxamide isomerase activity"/>
    <property type="evidence" value="ECO:0007669"/>
    <property type="project" value="UniProtKB-UniRule"/>
</dbReference>
<dbReference type="STRING" id="331648.BST97_08730"/>
<dbReference type="EC" id="5.3.1.16" evidence="9 11"/>
<evidence type="ECO:0000256" key="3">
    <source>
        <dbReference type="ARBA" id="ARBA00005133"/>
    </source>
</evidence>
<dbReference type="Gene3D" id="3.20.20.70">
    <property type="entry name" value="Aldolase class I"/>
    <property type="match status" value="1"/>
</dbReference>
<evidence type="ECO:0000256" key="9">
    <source>
        <dbReference type="HAMAP-Rule" id="MF_01014"/>
    </source>
</evidence>
<evidence type="ECO:0000256" key="5">
    <source>
        <dbReference type="ARBA" id="ARBA00022490"/>
    </source>
</evidence>
<dbReference type="InterPro" id="IPR023016">
    <property type="entry name" value="HisA/PriA"/>
</dbReference>
<dbReference type="InterPro" id="IPR044524">
    <property type="entry name" value="Isoase_HisA-like"/>
</dbReference>
<dbReference type="SUPFAM" id="SSF51366">
    <property type="entry name" value="Ribulose-phoshate binding barrel"/>
    <property type="match status" value="1"/>
</dbReference>
<evidence type="ECO:0000256" key="11">
    <source>
        <dbReference type="RuleBase" id="RU003658"/>
    </source>
</evidence>
<reference evidence="12 13" key="1">
    <citation type="submission" date="2016-11" db="EMBL/GenBank/DDBJ databases">
        <title>Trade-off between light-utilization and light-protection in marine flavobacteria.</title>
        <authorList>
            <person name="Kumagai Y."/>
        </authorList>
    </citation>
    <scope>NUCLEOTIDE SEQUENCE [LARGE SCALE GENOMIC DNA]</scope>
    <source>
        <strain evidence="12 13">JCM 13191</strain>
    </source>
</reference>
<gene>
    <name evidence="9" type="primary">hisA</name>
    <name evidence="12" type="ORF">BST97_08730</name>
</gene>
<keyword evidence="6 9" id="KW-0028">Amino-acid biosynthesis</keyword>
<dbReference type="RefSeq" id="WP_085766871.1">
    <property type="nucleotide sequence ID" value="NZ_CP019344.1"/>
</dbReference>
<evidence type="ECO:0000256" key="1">
    <source>
        <dbReference type="ARBA" id="ARBA00000901"/>
    </source>
</evidence>
<evidence type="ECO:0000256" key="8">
    <source>
        <dbReference type="ARBA" id="ARBA00023235"/>
    </source>
</evidence>
<keyword evidence="7 9" id="KW-0368">Histidine biosynthesis</keyword>
<sequence>MRIIPAIDIIDGKCVRLTQGDYQQKTIYSKSPLDVAKKFEDHGIEYLHLVDLDGAKQSRVVNYDILEKIASKTSLRIDYGGGIRSEEDVKTVLESGARQLTVGSVAVKNPKDVERWLKIYGSDRIILGADAKDGKIATHGWQKSSELDALDFIKSWLKKGIEYVICTDISKDGMLAGPSTELYSKILNIDTTAPAESIIPSADDFENNIQLIASGGVTGMNDLHELKEMGCEGAIIGKAIYEGTITLKELRKFIETT</sequence>
<comment type="catalytic activity">
    <reaction evidence="1 9 11">
        <text>1-(5-phospho-beta-D-ribosyl)-5-[(5-phospho-beta-D-ribosylamino)methylideneamino]imidazole-4-carboxamide = 5-[(5-phospho-1-deoxy-D-ribulos-1-ylimino)methylamino]-1-(5-phospho-beta-D-ribosyl)imidazole-4-carboxamide</text>
        <dbReference type="Rhea" id="RHEA:15469"/>
        <dbReference type="ChEBI" id="CHEBI:58435"/>
        <dbReference type="ChEBI" id="CHEBI:58525"/>
        <dbReference type="EC" id="5.3.1.16"/>
    </reaction>
</comment>
<feature type="active site" description="Proton acceptor" evidence="9">
    <location>
        <position position="8"/>
    </location>
</feature>
<dbReference type="HAMAP" id="MF_01014">
    <property type="entry name" value="HisA"/>
    <property type="match status" value="1"/>
</dbReference>
<evidence type="ECO:0000256" key="4">
    <source>
        <dbReference type="ARBA" id="ARBA00009667"/>
    </source>
</evidence>
<comment type="subcellular location">
    <subcellularLocation>
        <location evidence="2 9 11">Cytoplasm</location>
    </subcellularLocation>
</comment>
<proteinExistence type="inferred from homology"/>
<keyword evidence="8 9" id="KW-0413">Isomerase</keyword>
<evidence type="ECO:0000256" key="7">
    <source>
        <dbReference type="ARBA" id="ARBA00023102"/>
    </source>
</evidence>
<evidence type="ECO:0000313" key="13">
    <source>
        <dbReference type="Proteomes" id="UP000193431"/>
    </source>
</evidence>
<protein>
    <recommendedName>
        <fullName evidence="9 11">1-(5-phosphoribosyl)-5-[(5-phosphoribosylamino)methylideneamino] imidazole-4-carboxamide isomerase</fullName>
        <ecNumber evidence="9 11">5.3.1.16</ecNumber>
    </recommendedName>
    <alternativeName>
        <fullName evidence="9">Phosphoribosylformimino-5-aminoimidazole carboxamide ribotide isomerase</fullName>
    </alternativeName>
</protein>
<dbReference type="Proteomes" id="UP000193431">
    <property type="component" value="Chromosome"/>
</dbReference>